<keyword evidence="1" id="KW-0067">ATP-binding</keyword>
<protein>
    <recommendedName>
        <fullName evidence="1">ATP-dependent DNA helicase</fullName>
        <ecNumber evidence="1">5.6.2.3</ecNumber>
    </recommendedName>
</protein>
<dbReference type="GO" id="GO:0006281">
    <property type="term" value="P:DNA repair"/>
    <property type="evidence" value="ECO:0007669"/>
    <property type="project" value="UniProtKB-KW"/>
</dbReference>
<dbReference type="AlphaFoldDB" id="A0A6P7TQM6"/>
<name>A0A6P7TQM6_9MOLL</name>
<dbReference type="GO" id="GO:0005524">
    <property type="term" value="F:ATP binding"/>
    <property type="evidence" value="ECO:0007669"/>
    <property type="project" value="UniProtKB-KW"/>
</dbReference>
<dbReference type="EC" id="5.6.2.3" evidence="1"/>
<dbReference type="Pfam" id="PF05970">
    <property type="entry name" value="PIF1"/>
    <property type="match status" value="1"/>
</dbReference>
<proteinExistence type="inferred from homology"/>
<organism evidence="3 4">
    <name type="scientific">Octopus sinensis</name>
    <name type="common">East Asian common octopus</name>
    <dbReference type="NCBI Taxonomy" id="2607531"/>
    <lineage>
        <taxon>Eukaryota</taxon>
        <taxon>Metazoa</taxon>
        <taxon>Spiralia</taxon>
        <taxon>Lophotrochozoa</taxon>
        <taxon>Mollusca</taxon>
        <taxon>Cephalopoda</taxon>
        <taxon>Coleoidea</taxon>
        <taxon>Octopodiformes</taxon>
        <taxon>Octopoda</taxon>
        <taxon>Incirrata</taxon>
        <taxon>Octopodidae</taxon>
        <taxon>Octopus</taxon>
    </lineage>
</organism>
<evidence type="ECO:0000259" key="2">
    <source>
        <dbReference type="Pfam" id="PF05970"/>
    </source>
</evidence>
<keyword evidence="1" id="KW-0378">Hydrolase</keyword>
<dbReference type="Gene3D" id="3.40.50.300">
    <property type="entry name" value="P-loop containing nucleotide triphosphate hydrolases"/>
    <property type="match status" value="1"/>
</dbReference>
<comment type="similarity">
    <text evidence="1">Belongs to the helicase family.</text>
</comment>
<gene>
    <name evidence="4" type="primary">LOC115224482</name>
</gene>
<evidence type="ECO:0000313" key="4">
    <source>
        <dbReference type="RefSeq" id="XP_029651251.1"/>
    </source>
</evidence>
<comment type="cofactor">
    <cofactor evidence="1">
        <name>Mg(2+)</name>
        <dbReference type="ChEBI" id="CHEBI:18420"/>
    </cofactor>
</comment>
<dbReference type="GO" id="GO:0016787">
    <property type="term" value="F:hydrolase activity"/>
    <property type="evidence" value="ECO:0007669"/>
    <property type="project" value="UniProtKB-KW"/>
</dbReference>
<keyword evidence="1" id="KW-0347">Helicase</keyword>
<keyword evidence="1" id="KW-0547">Nucleotide-binding</keyword>
<dbReference type="InterPro" id="IPR027417">
    <property type="entry name" value="P-loop_NTPase"/>
</dbReference>
<comment type="catalytic activity">
    <reaction evidence="1">
        <text>ATP + H2O = ADP + phosphate + H(+)</text>
        <dbReference type="Rhea" id="RHEA:13065"/>
        <dbReference type="ChEBI" id="CHEBI:15377"/>
        <dbReference type="ChEBI" id="CHEBI:15378"/>
        <dbReference type="ChEBI" id="CHEBI:30616"/>
        <dbReference type="ChEBI" id="CHEBI:43474"/>
        <dbReference type="ChEBI" id="CHEBI:456216"/>
        <dbReference type="EC" id="5.6.2.3"/>
    </reaction>
</comment>
<dbReference type="RefSeq" id="XP_029651251.1">
    <property type="nucleotide sequence ID" value="XM_029795391.1"/>
</dbReference>
<evidence type="ECO:0000256" key="1">
    <source>
        <dbReference type="RuleBase" id="RU363044"/>
    </source>
</evidence>
<keyword evidence="1" id="KW-0234">DNA repair</keyword>
<dbReference type="KEGG" id="osn:115224482"/>
<evidence type="ECO:0000313" key="3">
    <source>
        <dbReference type="Proteomes" id="UP000515154"/>
    </source>
</evidence>
<sequence length="151" mass="16566">MYLYNTLISHLSHQGKRVLSFATTGIMADLLPQGRTVHNGFKLPVPILENSTSLMKIPSQRSEELKLADLIIIIDEASMLSGNTLRCIDLLLKEIMSCHKPFGGKGLLLGGDFRQTAPAVPRGSDAARIESSVKYSPLWKDVTIFTLTGNI</sequence>
<feature type="domain" description="DNA helicase Pif1-like DEAD-box helicase" evidence="2">
    <location>
        <begin position="2"/>
        <end position="150"/>
    </location>
</feature>
<dbReference type="Proteomes" id="UP000515154">
    <property type="component" value="Linkage group LG25"/>
</dbReference>
<accession>A0A6P7TQM6</accession>
<dbReference type="GO" id="GO:0000723">
    <property type="term" value="P:telomere maintenance"/>
    <property type="evidence" value="ECO:0007669"/>
    <property type="project" value="InterPro"/>
</dbReference>
<dbReference type="GO" id="GO:0043139">
    <property type="term" value="F:5'-3' DNA helicase activity"/>
    <property type="evidence" value="ECO:0007669"/>
    <property type="project" value="UniProtKB-EC"/>
</dbReference>
<dbReference type="GO" id="GO:0006310">
    <property type="term" value="P:DNA recombination"/>
    <property type="evidence" value="ECO:0007669"/>
    <property type="project" value="UniProtKB-KW"/>
</dbReference>
<dbReference type="SUPFAM" id="SSF52540">
    <property type="entry name" value="P-loop containing nucleoside triphosphate hydrolases"/>
    <property type="match status" value="1"/>
</dbReference>
<keyword evidence="1" id="KW-0227">DNA damage</keyword>
<dbReference type="PANTHER" id="PTHR10492:SF57">
    <property type="entry name" value="ATP-DEPENDENT DNA HELICASE"/>
    <property type="match status" value="1"/>
</dbReference>
<dbReference type="PANTHER" id="PTHR10492">
    <property type="match status" value="1"/>
</dbReference>
<dbReference type="InterPro" id="IPR010285">
    <property type="entry name" value="DNA_helicase_pif1-like_DEAD"/>
</dbReference>
<keyword evidence="1" id="KW-0233">DNA recombination</keyword>
<reference evidence="4" key="1">
    <citation type="submission" date="2025-08" db="UniProtKB">
        <authorList>
            <consortium name="RefSeq"/>
        </authorList>
    </citation>
    <scope>IDENTIFICATION</scope>
</reference>
<keyword evidence="3" id="KW-1185">Reference proteome</keyword>